<keyword evidence="2" id="KW-1185">Reference proteome</keyword>
<proteinExistence type="predicted"/>
<dbReference type="EMBL" id="CM020618">
    <property type="protein sequence ID" value="KAK1857740.1"/>
    <property type="molecule type" value="Genomic_DNA"/>
</dbReference>
<accession>A0ACC3BIJ5</accession>
<gene>
    <name evidence="1" type="ORF">I4F81_000355</name>
</gene>
<sequence length="199" mass="20241">MGRKRKRGQQRDGEAAAVAAASMLGTTGRGTNVGLQELLQSLSPPLVRTAPDGTAPPPPTVGEQPPAPSTSSILAASSGDVGTRSALPTRQGRTRASTRSGKLKTTVNSTVADAGALSLAGGRASRPSHDASPQLRSRVRLPNGATLRRTPQVARTSPLSLATSPLPPPPPRNGLGVSTMTPPLPDVAIPRSSLLIAPP</sequence>
<name>A0ACC3BIJ5_PYRYE</name>
<evidence type="ECO:0000313" key="2">
    <source>
        <dbReference type="Proteomes" id="UP000798662"/>
    </source>
</evidence>
<dbReference type="Proteomes" id="UP000798662">
    <property type="component" value="Chromosome 1"/>
</dbReference>
<protein>
    <submittedName>
        <fullName evidence="1">Uncharacterized protein</fullName>
    </submittedName>
</protein>
<organism evidence="1 2">
    <name type="scientific">Pyropia yezoensis</name>
    <name type="common">Susabi-nori</name>
    <name type="synonym">Porphyra yezoensis</name>
    <dbReference type="NCBI Taxonomy" id="2788"/>
    <lineage>
        <taxon>Eukaryota</taxon>
        <taxon>Rhodophyta</taxon>
        <taxon>Bangiophyceae</taxon>
        <taxon>Bangiales</taxon>
        <taxon>Bangiaceae</taxon>
        <taxon>Pyropia</taxon>
    </lineage>
</organism>
<reference evidence="1" key="1">
    <citation type="submission" date="2019-11" db="EMBL/GenBank/DDBJ databases">
        <title>Nori genome reveals adaptations in red seaweeds to the harsh intertidal environment.</title>
        <authorList>
            <person name="Wang D."/>
            <person name="Mao Y."/>
        </authorList>
    </citation>
    <scope>NUCLEOTIDE SEQUENCE</scope>
    <source>
        <tissue evidence="1">Gametophyte</tissue>
    </source>
</reference>
<comment type="caution">
    <text evidence="1">The sequence shown here is derived from an EMBL/GenBank/DDBJ whole genome shotgun (WGS) entry which is preliminary data.</text>
</comment>
<evidence type="ECO:0000313" key="1">
    <source>
        <dbReference type="EMBL" id="KAK1857740.1"/>
    </source>
</evidence>